<protein>
    <submittedName>
        <fullName evidence="1">Uncharacterized protein</fullName>
    </submittedName>
</protein>
<dbReference type="PANTHER" id="PTHR45712:SF31">
    <property type="entry name" value="PODOCAN"/>
    <property type="match status" value="1"/>
</dbReference>
<evidence type="ECO:0000313" key="2">
    <source>
        <dbReference type="Proteomes" id="UP000015103"/>
    </source>
</evidence>
<dbReference type="SUPFAM" id="SSF52058">
    <property type="entry name" value="L domain-like"/>
    <property type="match status" value="1"/>
</dbReference>
<proteinExistence type="predicted"/>
<organism evidence="1 2">
    <name type="scientific">Rhodnius prolixus</name>
    <name type="common">Triatomid bug</name>
    <dbReference type="NCBI Taxonomy" id="13249"/>
    <lineage>
        <taxon>Eukaryota</taxon>
        <taxon>Metazoa</taxon>
        <taxon>Ecdysozoa</taxon>
        <taxon>Arthropoda</taxon>
        <taxon>Hexapoda</taxon>
        <taxon>Insecta</taxon>
        <taxon>Pterygota</taxon>
        <taxon>Neoptera</taxon>
        <taxon>Paraneoptera</taxon>
        <taxon>Hemiptera</taxon>
        <taxon>Heteroptera</taxon>
        <taxon>Panheteroptera</taxon>
        <taxon>Cimicomorpha</taxon>
        <taxon>Reduviidae</taxon>
        <taxon>Triatominae</taxon>
        <taxon>Rhodnius</taxon>
    </lineage>
</organism>
<dbReference type="HOGENOM" id="CLU_000288_18_6_1"/>
<dbReference type="Gene3D" id="3.80.10.10">
    <property type="entry name" value="Ribonuclease Inhibitor"/>
    <property type="match status" value="3"/>
</dbReference>
<dbReference type="PRINTS" id="PR00019">
    <property type="entry name" value="LEURICHRPT"/>
</dbReference>
<dbReference type="VEuPathDB" id="VectorBase:RPRC001085"/>
<dbReference type="Proteomes" id="UP000015103">
    <property type="component" value="Unassembled WGS sequence"/>
</dbReference>
<reference evidence="1" key="1">
    <citation type="submission" date="2015-05" db="UniProtKB">
        <authorList>
            <consortium name="EnsemblMetazoa"/>
        </authorList>
    </citation>
    <scope>IDENTIFICATION</scope>
</reference>
<keyword evidence="2" id="KW-1185">Reference proteome</keyword>
<dbReference type="PANTHER" id="PTHR45712">
    <property type="entry name" value="AGAP008170-PA"/>
    <property type="match status" value="1"/>
</dbReference>
<dbReference type="EnsemblMetazoa" id="RPRC001085-RA">
    <property type="protein sequence ID" value="RPRC001085-PA"/>
    <property type="gene ID" value="RPRC001085"/>
</dbReference>
<dbReference type="AlphaFoldDB" id="T1HAN0"/>
<dbReference type="SMART" id="SM00369">
    <property type="entry name" value="LRR_TYP"/>
    <property type="match status" value="6"/>
</dbReference>
<dbReference type="OMA" id="EPICKIS"/>
<dbReference type="InterPro" id="IPR001611">
    <property type="entry name" value="Leu-rich_rpt"/>
</dbReference>
<evidence type="ECO:0000313" key="1">
    <source>
        <dbReference type="EnsemblMetazoa" id="RPRC001085-PA"/>
    </source>
</evidence>
<dbReference type="InterPro" id="IPR050333">
    <property type="entry name" value="SLRP"/>
</dbReference>
<dbReference type="SMART" id="SM00365">
    <property type="entry name" value="LRR_SD22"/>
    <property type="match status" value="5"/>
</dbReference>
<accession>T1HAN0</accession>
<dbReference type="eggNOG" id="KOG0619">
    <property type="taxonomic scope" value="Eukaryota"/>
</dbReference>
<name>T1HAN0_RHOPR</name>
<dbReference type="EMBL" id="ACPB03015720">
    <property type="status" value="NOT_ANNOTATED_CDS"/>
    <property type="molecule type" value="Genomic_DNA"/>
</dbReference>
<sequence length="344" mass="38708">MSNNLISTIQSNLSYSIPTIEVLNISSNFLKELNDSNFNLPNLLKLDLKNNLIHYVSEKCFCGLNKLQYLDISMNKISSVFPSTFQYLTGLIQLIISNNQDLSSQDFGLLLASRRLKIVNASRTNQKKIPSSLTRSVRYLILSFNKIRQVQCGDLDSYPLLNSLDMSSNNISSIEDDALGRLELLTTIILNNNSLNSVPVTLPNNLKHLNLRKNFISQITSMDFMGLSQLKQLDLSQNNITIISEGSFSQMFGLQKLNLSHNNIHVVSTSILNGPQNLKVLDLSYLINVTKCNQALCFPVPEKNELQQLYLENSPLLAKRLMNDAAALKTFKELDTLNLAMQFI</sequence>
<dbReference type="PROSITE" id="PS51450">
    <property type="entry name" value="LRR"/>
    <property type="match status" value="4"/>
</dbReference>
<dbReference type="InParanoid" id="T1HAN0"/>
<dbReference type="STRING" id="13249.T1HAN0"/>
<dbReference type="Pfam" id="PF13855">
    <property type="entry name" value="LRR_8"/>
    <property type="match status" value="3"/>
</dbReference>
<dbReference type="InterPro" id="IPR003591">
    <property type="entry name" value="Leu-rich_rpt_typical-subtyp"/>
</dbReference>
<dbReference type="InterPro" id="IPR032675">
    <property type="entry name" value="LRR_dom_sf"/>
</dbReference>